<dbReference type="EMBL" id="BAAADN010000043">
    <property type="protein sequence ID" value="GAA0468993.1"/>
    <property type="molecule type" value="Genomic_DNA"/>
</dbReference>
<dbReference type="Proteomes" id="UP001500962">
    <property type="component" value="Unassembled WGS sequence"/>
</dbReference>
<organism evidence="1 2">
    <name type="scientific">Halococcus dombrowskii</name>
    <dbReference type="NCBI Taxonomy" id="179637"/>
    <lineage>
        <taxon>Archaea</taxon>
        <taxon>Methanobacteriati</taxon>
        <taxon>Methanobacteriota</taxon>
        <taxon>Stenosarchaea group</taxon>
        <taxon>Halobacteria</taxon>
        <taxon>Halobacteriales</taxon>
        <taxon>Halococcaceae</taxon>
        <taxon>Halococcus</taxon>
    </lineage>
</organism>
<comment type="caution">
    <text evidence="1">The sequence shown here is derived from an EMBL/GenBank/DDBJ whole genome shotgun (WGS) entry which is preliminary data.</text>
</comment>
<evidence type="ECO:0000313" key="2">
    <source>
        <dbReference type="Proteomes" id="UP001500962"/>
    </source>
</evidence>
<name>A0AAV3SJX8_HALDO</name>
<proteinExistence type="predicted"/>
<evidence type="ECO:0000313" key="1">
    <source>
        <dbReference type="EMBL" id="GAA0468993.1"/>
    </source>
</evidence>
<reference evidence="1" key="1">
    <citation type="journal article" date="2014" name="Int. J. Syst. Evol. Microbiol.">
        <title>Complete genome sequence of Corynebacterium casei LMG S-19264T (=DSM 44701T), isolated from a smear-ripened cheese.</title>
        <authorList>
            <consortium name="US DOE Joint Genome Institute (JGI-PGF)"/>
            <person name="Walter F."/>
            <person name="Albersmeier A."/>
            <person name="Kalinowski J."/>
            <person name="Ruckert C."/>
        </authorList>
    </citation>
    <scope>NUCLEOTIDE SEQUENCE</scope>
    <source>
        <strain evidence="1">JCM 12289</strain>
    </source>
</reference>
<reference evidence="1" key="2">
    <citation type="submission" date="2023-12" db="EMBL/GenBank/DDBJ databases">
        <authorList>
            <person name="Sun Q."/>
            <person name="Inoue M."/>
        </authorList>
    </citation>
    <scope>NUCLEOTIDE SEQUENCE</scope>
    <source>
        <strain evidence="1">JCM 12289</strain>
    </source>
</reference>
<sequence>MKYFIKSINQLLLEKYNLTSGLIATISTKDIINIVTSIATCAGVLEFLPGNDITLSANAGSMYAKTGWIATSKIVIDIITTTKNTIHSTTSDTETIAECVWFVL</sequence>
<accession>A0AAV3SJX8</accession>
<gene>
    <name evidence="1" type="ORF">GCM10008985_27560</name>
</gene>
<protein>
    <submittedName>
        <fullName evidence="1">Uncharacterized protein</fullName>
    </submittedName>
</protein>
<dbReference type="AlphaFoldDB" id="A0AAV3SJX8"/>